<sequence>MVQRGLADVQTSDVFVDLQDGGTVGPHDLAQEEIVSLVESLAPQLFCTALEESLAPQLLCTALDESLAPQLLCTALEESLAPRLLCTALEESLAPQLLCTALEESLAPQLLCTALEESLAPQLLCTALEPLEESLAPQLLCTALEESLAPQLLCTALEESLAPQLLCTALEVSLAPQLLCTAFEESLAPQLLCTALEFYRPNILNMSKDFLVCPHEMRIFVHDTLVRLKVADDHVTNMADMIVNADMRGHFGHGLARLEISPVVQWEISLKVIPLPATQQFVGLVLAGPRFDKDVSYFKYAEELMSGVCDGRARPKLIRSTESTAWVDGNLAPGASVGVYCMHLAVQRARDSGAALVAVKRTGHLGPGAWYTTQALESGMIGLVFSSSLRRTIVPSGSRQAGLGENRLCVSAPAQQGDSLDLDIVTCEGSTSKIRSQSQRKRGIPPDPDEQGSVCDVETGKLLPLGGASQDLNKTRAGRGRKKVGECVPATLVAVEQKDVPATHSAATSPLSNFIVFLSKGIERTDLLQRGFSTSIYPPYHVVLSGSALTILTEILGAVLASTRGDSACFIVLNPERFTSEFQVLLSEYLNSLRHLEPVEPRLPVLVPGDSERLFQRRVRREKGIRYDEKVIQKVNRLADELYVRRLRPSRSVCNCHTSIRQQVCSQSPK</sequence>
<dbReference type="SUPFAM" id="SSF89733">
    <property type="entry name" value="L-sulfolactate dehydrogenase-like"/>
    <property type="match status" value="3"/>
</dbReference>
<accession>A0A7R9F2T0</accession>
<dbReference type="InterPro" id="IPR043143">
    <property type="entry name" value="Mal/L-sulf/L-lact_DH-like_NADP"/>
</dbReference>
<dbReference type="EMBL" id="OD567478">
    <property type="protein sequence ID" value="CAD7445714.1"/>
    <property type="molecule type" value="Genomic_DNA"/>
</dbReference>
<dbReference type="InterPro" id="IPR036111">
    <property type="entry name" value="Mal/L-sulfo/L-lacto_DH-like_sf"/>
</dbReference>
<dbReference type="PANTHER" id="PTHR11091:SF0">
    <property type="entry name" value="MALATE DEHYDROGENASE"/>
    <property type="match status" value="1"/>
</dbReference>
<gene>
    <name evidence="4" type="ORF">TBIB3V08_LOCUS8062</name>
</gene>
<dbReference type="InterPro" id="IPR043144">
    <property type="entry name" value="Mal/L-sulf/L-lact_DH-like_ah"/>
</dbReference>
<keyword evidence="2" id="KW-0560">Oxidoreductase</keyword>
<proteinExistence type="inferred from homology"/>
<evidence type="ECO:0008006" key="5">
    <source>
        <dbReference type="Google" id="ProtNLM"/>
    </source>
</evidence>
<dbReference type="Gene3D" id="3.30.1370.60">
    <property type="entry name" value="Hypothetical oxidoreductase yiak, domain 2"/>
    <property type="match status" value="2"/>
</dbReference>
<evidence type="ECO:0000256" key="1">
    <source>
        <dbReference type="ARBA" id="ARBA00006056"/>
    </source>
</evidence>
<reference evidence="4" key="1">
    <citation type="submission" date="2020-11" db="EMBL/GenBank/DDBJ databases">
        <authorList>
            <person name="Tran Van P."/>
        </authorList>
    </citation>
    <scope>NUCLEOTIDE SEQUENCE</scope>
</reference>
<dbReference type="AlphaFoldDB" id="A0A7R9F2T0"/>
<dbReference type="Pfam" id="PF02615">
    <property type="entry name" value="Ldh_2"/>
    <property type="match status" value="1"/>
</dbReference>
<evidence type="ECO:0000256" key="3">
    <source>
        <dbReference type="SAM" id="MobiDB-lite"/>
    </source>
</evidence>
<dbReference type="PANTHER" id="PTHR11091">
    <property type="entry name" value="OXIDOREDUCTASE-RELATED"/>
    <property type="match status" value="1"/>
</dbReference>
<organism evidence="4">
    <name type="scientific">Timema bartmani</name>
    <dbReference type="NCBI Taxonomy" id="61472"/>
    <lineage>
        <taxon>Eukaryota</taxon>
        <taxon>Metazoa</taxon>
        <taxon>Ecdysozoa</taxon>
        <taxon>Arthropoda</taxon>
        <taxon>Hexapoda</taxon>
        <taxon>Insecta</taxon>
        <taxon>Pterygota</taxon>
        <taxon>Neoptera</taxon>
        <taxon>Polyneoptera</taxon>
        <taxon>Phasmatodea</taxon>
        <taxon>Timematodea</taxon>
        <taxon>Timematoidea</taxon>
        <taxon>Timematidae</taxon>
        <taxon>Timema</taxon>
    </lineage>
</organism>
<comment type="similarity">
    <text evidence="1">Belongs to the LDH2/MDH2 oxidoreductase family.</text>
</comment>
<dbReference type="GO" id="GO:0016491">
    <property type="term" value="F:oxidoreductase activity"/>
    <property type="evidence" value="ECO:0007669"/>
    <property type="project" value="UniProtKB-KW"/>
</dbReference>
<protein>
    <recommendedName>
        <fullName evidence="5">Malate dehydrogenase</fullName>
    </recommendedName>
</protein>
<evidence type="ECO:0000256" key="2">
    <source>
        <dbReference type="ARBA" id="ARBA00023002"/>
    </source>
</evidence>
<dbReference type="Gene3D" id="1.10.1530.10">
    <property type="match status" value="3"/>
</dbReference>
<name>A0A7R9F2T0_9NEOP</name>
<feature type="region of interest" description="Disordered" evidence="3">
    <location>
        <begin position="433"/>
        <end position="453"/>
    </location>
</feature>
<dbReference type="InterPro" id="IPR003767">
    <property type="entry name" value="Malate/L-lactate_DH-like"/>
</dbReference>
<evidence type="ECO:0000313" key="4">
    <source>
        <dbReference type="EMBL" id="CAD7445714.1"/>
    </source>
</evidence>